<feature type="transmembrane region" description="Helical" evidence="7">
    <location>
        <begin position="105"/>
        <end position="124"/>
    </location>
</feature>
<dbReference type="OrthoDB" id="204784at2759"/>
<accession>A0A9W7GJD7</accession>
<evidence type="ECO:0000313" key="9">
    <source>
        <dbReference type="Proteomes" id="UP001165065"/>
    </source>
</evidence>
<protein>
    <submittedName>
        <fullName evidence="8">Uncharacterized protein</fullName>
    </submittedName>
</protein>
<reference evidence="9" key="1">
    <citation type="journal article" date="2023" name="Commun. Biol.">
        <title>Genome analysis of Parmales, the sister group of diatoms, reveals the evolutionary specialization of diatoms from phago-mixotrophs to photoautotrophs.</title>
        <authorList>
            <person name="Ban H."/>
            <person name="Sato S."/>
            <person name="Yoshikawa S."/>
            <person name="Yamada K."/>
            <person name="Nakamura Y."/>
            <person name="Ichinomiya M."/>
            <person name="Sato N."/>
            <person name="Blanc-Mathieu R."/>
            <person name="Endo H."/>
            <person name="Kuwata A."/>
            <person name="Ogata H."/>
        </authorList>
    </citation>
    <scope>NUCLEOTIDE SEQUENCE [LARGE SCALE GENOMIC DNA]</scope>
</reference>
<keyword evidence="4" id="KW-0333">Golgi apparatus</keyword>
<keyword evidence="5 7" id="KW-0472">Membrane</keyword>
<gene>
    <name evidence="8" type="ORF">TrCOL_g6546</name>
</gene>
<evidence type="ECO:0000256" key="5">
    <source>
        <dbReference type="ARBA" id="ARBA00023136"/>
    </source>
</evidence>
<evidence type="ECO:0000313" key="8">
    <source>
        <dbReference type="EMBL" id="GMI45077.1"/>
    </source>
</evidence>
<dbReference type="PANTHER" id="PTHR21493:SF9">
    <property type="entry name" value="GOLGI TRANSPORT PROTEIN 1-RELATED"/>
    <property type="match status" value="1"/>
</dbReference>
<evidence type="ECO:0000256" key="7">
    <source>
        <dbReference type="SAM" id="Phobius"/>
    </source>
</evidence>
<evidence type="ECO:0000256" key="2">
    <source>
        <dbReference type="ARBA" id="ARBA00022692"/>
    </source>
</evidence>
<organism evidence="8 9">
    <name type="scientific">Triparma columacea</name>
    <dbReference type="NCBI Taxonomy" id="722753"/>
    <lineage>
        <taxon>Eukaryota</taxon>
        <taxon>Sar</taxon>
        <taxon>Stramenopiles</taxon>
        <taxon>Ochrophyta</taxon>
        <taxon>Bolidophyceae</taxon>
        <taxon>Parmales</taxon>
        <taxon>Triparmaceae</taxon>
        <taxon>Triparma</taxon>
    </lineage>
</organism>
<dbReference type="AlphaFoldDB" id="A0A9W7GJD7"/>
<sequence>MEPLQSTNLIPSSSLPSPPPDNAKIGTFLLTLSVLCLFLGVLFLFDSALLALGDILFLLGLTLTIGPSRTLRFFGRPDRLRGIVTFFGGIILVFLRWPILGMVCQVYGIIYLFGQFFPIAANAMRNVPVLGGLLRNEKVENFIEGFGRGGGLPSRRPPV</sequence>
<comment type="similarity">
    <text evidence="6">Belongs to the GOT1 family.</text>
</comment>
<comment type="subcellular location">
    <subcellularLocation>
        <location evidence="1">Golgi apparatus membrane</location>
        <topology evidence="1">Multi-pass membrane protein</topology>
    </subcellularLocation>
</comment>
<dbReference type="InterPro" id="IPR007305">
    <property type="entry name" value="Vesicle_transpt_Got1/SFT2"/>
</dbReference>
<keyword evidence="3 7" id="KW-1133">Transmembrane helix</keyword>
<evidence type="ECO:0000256" key="6">
    <source>
        <dbReference type="ARBA" id="ARBA00025799"/>
    </source>
</evidence>
<dbReference type="GO" id="GO:0042147">
    <property type="term" value="P:retrograde transport, endosome to Golgi"/>
    <property type="evidence" value="ECO:0007669"/>
    <property type="project" value="InterPro"/>
</dbReference>
<comment type="caution">
    <text evidence="8">The sequence shown here is derived from an EMBL/GenBank/DDBJ whole genome shotgun (WGS) entry which is preliminary data.</text>
</comment>
<dbReference type="GO" id="GO:0006888">
    <property type="term" value="P:endoplasmic reticulum to Golgi vesicle-mediated transport"/>
    <property type="evidence" value="ECO:0007669"/>
    <property type="project" value="InterPro"/>
</dbReference>
<feature type="transmembrane region" description="Helical" evidence="7">
    <location>
        <begin position="25"/>
        <end position="45"/>
    </location>
</feature>
<keyword evidence="2 7" id="KW-0812">Transmembrane</keyword>
<evidence type="ECO:0000256" key="3">
    <source>
        <dbReference type="ARBA" id="ARBA00022989"/>
    </source>
</evidence>
<dbReference type="GO" id="GO:0005829">
    <property type="term" value="C:cytosol"/>
    <property type="evidence" value="ECO:0007669"/>
    <property type="project" value="GOC"/>
</dbReference>
<dbReference type="EMBL" id="BRYA01000236">
    <property type="protein sequence ID" value="GMI45077.1"/>
    <property type="molecule type" value="Genomic_DNA"/>
</dbReference>
<name>A0A9W7GJD7_9STRA</name>
<dbReference type="PANTHER" id="PTHR21493">
    <property type="entry name" value="CGI-141-RELATED/LIPASE CONTAINING PROTEIN"/>
    <property type="match status" value="1"/>
</dbReference>
<dbReference type="GO" id="GO:0000139">
    <property type="term" value="C:Golgi membrane"/>
    <property type="evidence" value="ECO:0007669"/>
    <property type="project" value="UniProtKB-SubCell"/>
</dbReference>
<dbReference type="Pfam" id="PF04178">
    <property type="entry name" value="Got1"/>
    <property type="match status" value="1"/>
</dbReference>
<proteinExistence type="inferred from homology"/>
<evidence type="ECO:0000256" key="1">
    <source>
        <dbReference type="ARBA" id="ARBA00004653"/>
    </source>
</evidence>
<keyword evidence="9" id="KW-1185">Reference proteome</keyword>
<evidence type="ECO:0000256" key="4">
    <source>
        <dbReference type="ARBA" id="ARBA00023034"/>
    </source>
</evidence>
<dbReference type="InterPro" id="IPR045176">
    <property type="entry name" value="Got1"/>
</dbReference>
<dbReference type="Proteomes" id="UP001165065">
    <property type="component" value="Unassembled WGS sequence"/>
</dbReference>
<feature type="transmembrane region" description="Helical" evidence="7">
    <location>
        <begin position="80"/>
        <end position="99"/>
    </location>
</feature>
<feature type="transmembrane region" description="Helical" evidence="7">
    <location>
        <begin position="51"/>
        <end position="68"/>
    </location>
</feature>